<sequence>MALSGIGVAGCGRMGAPMLAALRNAGFDAAGYDVKPYDSYGPLAPFMLTDQAFSKRLEVLISVVRDIPQTEDLLFGAQSFVQAPHLRTIILSSTLSPRYVRDLRDRIPAHITLIDAPMSGAAISAQDARLSFMLGGTDQDLDAHQPLFDAMGEHFHRMGGFGMGMQAKVLNNLLAASHTAMTRLVLDWADQAGIDEQKLLNLIDTSSGQNWLASGFDTIEFARDGWQADNTIGILTKDVASALDAAPELADTSLPELIQANIRALKLRHQKC</sequence>
<dbReference type="SUPFAM" id="SSF48179">
    <property type="entry name" value="6-phosphogluconate dehydrogenase C-terminal domain-like"/>
    <property type="match status" value="1"/>
</dbReference>
<evidence type="ECO:0000313" key="6">
    <source>
        <dbReference type="EMBL" id="TKZ21636.1"/>
    </source>
</evidence>
<dbReference type="InterPro" id="IPR015815">
    <property type="entry name" value="HIBADH-related"/>
</dbReference>
<dbReference type="Pfam" id="PF14833">
    <property type="entry name" value="NAD_binding_11"/>
    <property type="match status" value="1"/>
</dbReference>
<dbReference type="RefSeq" id="WP_138015465.1">
    <property type="nucleotide sequence ID" value="NZ_SULI01000004.1"/>
</dbReference>
<dbReference type="SUPFAM" id="SSF51735">
    <property type="entry name" value="NAD(P)-binding Rossmann-fold domains"/>
    <property type="match status" value="1"/>
</dbReference>
<dbReference type="InterPro" id="IPR006115">
    <property type="entry name" value="6PGDH_NADP-bd"/>
</dbReference>
<dbReference type="PIRSF" id="PIRSF000103">
    <property type="entry name" value="HIBADH"/>
    <property type="match status" value="1"/>
</dbReference>
<dbReference type="GO" id="GO:0050661">
    <property type="term" value="F:NADP binding"/>
    <property type="evidence" value="ECO:0007669"/>
    <property type="project" value="InterPro"/>
</dbReference>
<protein>
    <submittedName>
        <fullName evidence="6">NAD(P)-dependent oxidoreductase</fullName>
    </submittedName>
</protein>
<dbReference type="Gene3D" id="3.40.50.720">
    <property type="entry name" value="NAD(P)-binding Rossmann-like Domain"/>
    <property type="match status" value="1"/>
</dbReference>
<dbReference type="InterPro" id="IPR029154">
    <property type="entry name" value="HIBADH-like_NADP-bd"/>
</dbReference>
<evidence type="ECO:0000256" key="3">
    <source>
        <dbReference type="PIRSR" id="PIRSR000103-1"/>
    </source>
</evidence>
<evidence type="ECO:0000259" key="5">
    <source>
        <dbReference type="Pfam" id="PF14833"/>
    </source>
</evidence>
<dbReference type="PANTHER" id="PTHR22981:SF7">
    <property type="entry name" value="3-HYDROXYISOBUTYRATE DEHYDROGENASE, MITOCHONDRIAL"/>
    <property type="match status" value="1"/>
</dbReference>
<dbReference type="OrthoDB" id="9812907at2"/>
<accession>A0A4U7N8E6</accession>
<name>A0A4U7N8E6_9RHOB</name>
<keyword evidence="7" id="KW-1185">Reference proteome</keyword>
<keyword evidence="2" id="KW-0520">NAD</keyword>
<organism evidence="6 7">
    <name type="scientific">Shimia litoralis</name>
    <dbReference type="NCBI Taxonomy" id="420403"/>
    <lineage>
        <taxon>Bacteria</taxon>
        <taxon>Pseudomonadati</taxon>
        <taxon>Pseudomonadota</taxon>
        <taxon>Alphaproteobacteria</taxon>
        <taxon>Rhodobacterales</taxon>
        <taxon>Roseobacteraceae</taxon>
    </lineage>
</organism>
<dbReference type="InterPro" id="IPR036291">
    <property type="entry name" value="NAD(P)-bd_dom_sf"/>
</dbReference>
<feature type="domain" description="3-hydroxyisobutyrate dehydrogenase-like NAD-binding" evidence="5">
    <location>
        <begin position="162"/>
        <end position="249"/>
    </location>
</feature>
<dbReference type="EMBL" id="SULI01000004">
    <property type="protein sequence ID" value="TKZ21636.1"/>
    <property type="molecule type" value="Genomic_DNA"/>
</dbReference>
<dbReference type="InterPro" id="IPR008927">
    <property type="entry name" value="6-PGluconate_DH-like_C_sf"/>
</dbReference>
<dbReference type="PANTHER" id="PTHR22981">
    <property type="entry name" value="3-HYDROXYISOBUTYRATE DEHYDROGENASE-RELATED"/>
    <property type="match status" value="1"/>
</dbReference>
<feature type="active site" evidence="3">
    <location>
        <position position="168"/>
    </location>
</feature>
<reference evidence="6 7" key="1">
    <citation type="submission" date="2019-04" db="EMBL/GenBank/DDBJ databases">
        <title>Genome sequence of Pelagicola litoralis CL-ES2.</title>
        <authorList>
            <person name="Cao J."/>
        </authorList>
    </citation>
    <scope>NUCLEOTIDE SEQUENCE [LARGE SCALE GENOMIC DNA]</scope>
    <source>
        <strain evidence="6 7">CL-ES2</strain>
    </source>
</reference>
<dbReference type="Pfam" id="PF03446">
    <property type="entry name" value="NAD_binding_2"/>
    <property type="match status" value="1"/>
</dbReference>
<evidence type="ECO:0000259" key="4">
    <source>
        <dbReference type="Pfam" id="PF03446"/>
    </source>
</evidence>
<gene>
    <name evidence="6" type="ORF">FAP39_05925</name>
</gene>
<dbReference type="GO" id="GO:0051287">
    <property type="term" value="F:NAD binding"/>
    <property type="evidence" value="ECO:0007669"/>
    <property type="project" value="InterPro"/>
</dbReference>
<dbReference type="GO" id="GO:0016616">
    <property type="term" value="F:oxidoreductase activity, acting on the CH-OH group of donors, NAD or NADP as acceptor"/>
    <property type="evidence" value="ECO:0007669"/>
    <property type="project" value="TreeGrafter"/>
</dbReference>
<evidence type="ECO:0000256" key="2">
    <source>
        <dbReference type="ARBA" id="ARBA00023027"/>
    </source>
</evidence>
<proteinExistence type="predicted"/>
<dbReference type="AlphaFoldDB" id="A0A4U7N8E6"/>
<evidence type="ECO:0000256" key="1">
    <source>
        <dbReference type="ARBA" id="ARBA00023002"/>
    </source>
</evidence>
<dbReference type="Proteomes" id="UP000306575">
    <property type="component" value="Unassembled WGS sequence"/>
</dbReference>
<feature type="domain" description="6-phosphogluconate dehydrogenase NADP-binding" evidence="4">
    <location>
        <begin position="6"/>
        <end position="156"/>
    </location>
</feature>
<dbReference type="Gene3D" id="1.10.1040.10">
    <property type="entry name" value="N-(1-d-carboxylethyl)-l-norvaline Dehydrogenase, domain 2"/>
    <property type="match status" value="1"/>
</dbReference>
<dbReference type="InterPro" id="IPR013328">
    <property type="entry name" value="6PGD_dom2"/>
</dbReference>
<evidence type="ECO:0000313" key="7">
    <source>
        <dbReference type="Proteomes" id="UP000306575"/>
    </source>
</evidence>
<comment type="caution">
    <text evidence="6">The sequence shown here is derived from an EMBL/GenBank/DDBJ whole genome shotgun (WGS) entry which is preliminary data.</text>
</comment>
<keyword evidence="1" id="KW-0560">Oxidoreductase</keyword>